<dbReference type="Gene3D" id="3.30.40.10">
    <property type="entry name" value="Zinc/RING finger domain, C3HC4 (zinc finger)"/>
    <property type="match status" value="1"/>
</dbReference>
<dbReference type="HOGENOM" id="CLU_000991_4_0_1"/>
<accession>A3LST7</accession>
<evidence type="ECO:0000313" key="13">
    <source>
        <dbReference type="EMBL" id="ABN65950.2"/>
    </source>
</evidence>
<evidence type="ECO:0000259" key="12">
    <source>
        <dbReference type="PROSITE" id="PS51184"/>
    </source>
</evidence>
<feature type="region of interest" description="Disordered" evidence="8">
    <location>
        <begin position="722"/>
        <end position="777"/>
    </location>
</feature>
<comment type="subcellular location">
    <subcellularLocation>
        <location evidence="1">Nucleus</location>
    </subcellularLocation>
</comment>
<gene>
    <name evidence="13" type="primary">RBP2</name>
    <name evidence="13" type="ORF">PICST_88926</name>
</gene>
<dbReference type="GO" id="GO:0003677">
    <property type="term" value="F:DNA binding"/>
    <property type="evidence" value="ECO:0007669"/>
    <property type="project" value="InterPro"/>
</dbReference>
<sequence length="844" mass="97428">MFDKSLLTPCPVLRPSEEEFGDPIGYLSRKDISALGAEYGIVKIVPPDSWKPPFMISDDFRFHTRLQKLSDLGLSTRCRKFFRDNINRFMKMRRKRPLRLYFRAIDPLVPTRFIKVYYYDLYVAVDNHGGYDKMTSESWSKVNSQFGVAADSNRIRDVYEANLLPYASYIDHNNFNYHFPQSDSEDEFDNCLICGKHDRPSRTLLCDNCDNPYHMDCLPTPLDDIPNGNWYCDKCVIGTGEYGFEEEVDVKYTIDEFENECEQFKQEFEEKYNRGEPLTVDTIEKRFWDFVEAQNSEIQVKYGADIHNLVPGQISGFPMENTPGINAKDSESQNYINHPFNLTRLPFAKGSLLNYINTSISGMTVPWIYVGSLLSTFCWHVEDHYTLSANYCHMGATKKWYGIPSSQANQFEKLMRESAPDLFKRQPDLLHQLVTLMSPMKLVENGIRCVYADQNPREMVITYPRVYHAGFNCGFNFNEAVNFTMNCWLEFGERSINDYSLIGKENVFNHYKLIENILKAFNKQRGSISREEIDVVKRSLLSFESYILKQNDLLSQIDKTKLVQEYIPKKFSPRKFEEEQAGIYSTDGDDEEDLCDLCKTHLSYQYCIVNNRNHNVPTVAATSSPSIAPASTTVIKQEPTEIRRITIQQLLTPDSSPYESKKTFEESTVDVGKLATSEAALSMSKLNETKTAETGDDEDDESKLCMMEQFDELINNAKRAASEELQNTESGQKRRHSRRLQELPKVQEIKKEKEGVQTVAKRRSSRPTGKMTGKMMAVQQRSEIKQLNEKDTIRLCLSCFIKTYENSDGKVPVPEESILHFESYPSQLKELVKSTKRNINELFL</sequence>
<dbReference type="InterPro" id="IPR003349">
    <property type="entry name" value="JmjN"/>
</dbReference>
<dbReference type="OMA" id="YSIPEFY"/>
<dbReference type="PROSITE" id="PS51011">
    <property type="entry name" value="ARID"/>
    <property type="match status" value="1"/>
</dbReference>
<evidence type="ECO:0000259" key="10">
    <source>
        <dbReference type="PROSITE" id="PS51011"/>
    </source>
</evidence>
<evidence type="ECO:0000256" key="5">
    <source>
        <dbReference type="ARBA" id="ARBA00023004"/>
    </source>
</evidence>
<dbReference type="OrthoDB" id="1678912at2759"/>
<dbReference type="SMART" id="SM00249">
    <property type="entry name" value="PHD"/>
    <property type="match status" value="1"/>
</dbReference>
<dbReference type="InterPro" id="IPR013083">
    <property type="entry name" value="Znf_RING/FYVE/PHD"/>
</dbReference>
<dbReference type="KEGG" id="pic:PICST_88926"/>
<dbReference type="GeneID" id="4838994"/>
<feature type="compositionally biased region" description="Basic and acidic residues" evidence="8">
    <location>
        <begin position="739"/>
        <end position="755"/>
    </location>
</feature>
<dbReference type="Gene3D" id="2.60.120.650">
    <property type="entry name" value="Cupin"/>
    <property type="match status" value="1"/>
</dbReference>
<keyword evidence="6" id="KW-0539">Nucleus</keyword>
<dbReference type="FunCoup" id="A3LST7">
    <property type="interactions" value="39"/>
</dbReference>
<dbReference type="CDD" id="cd15543">
    <property type="entry name" value="PHD_RSF1"/>
    <property type="match status" value="1"/>
</dbReference>
<protein>
    <submittedName>
        <fullName evidence="13">Uncharacterized protein</fullName>
    </submittedName>
</protein>
<dbReference type="Gene3D" id="1.10.150.60">
    <property type="entry name" value="ARID DNA-binding domain"/>
    <property type="match status" value="1"/>
</dbReference>
<keyword evidence="14" id="KW-1185">Reference proteome</keyword>
<evidence type="ECO:0000256" key="8">
    <source>
        <dbReference type="SAM" id="MobiDB-lite"/>
    </source>
</evidence>
<dbReference type="GO" id="GO:0034647">
    <property type="term" value="F:histone H3K4me/H3K4me2/H3K4me3 demethylase activity"/>
    <property type="evidence" value="ECO:0007669"/>
    <property type="project" value="TreeGrafter"/>
</dbReference>
<dbReference type="AlphaFoldDB" id="A3LST7"/>
<feature type="domain" description="JmjC" evidence="12">
    <location>
        <begin position="334"/>
        <end position="500"/>
    </location>
</feature>
<dbReference type="SUPFAM" id="SSF51197">
    <property type="entry name" value="Clavaminate synthase-like"/>
    <property type="match status" value="1"/>
</dbReference>
<dbReference type="PROSITE" id="PS51184">
    <property type="entry name" value="JMJC"/>
    <property type="match status" value="1"/>
</dbReference>
<keyword evidence="5" id="KW-0408">Iron</keyword>
<evidence type="ECO:0000256" key="7">
    <source>
        <dbReference type="PROSITE-ProRule" id="PRU00146"/>
    </source>
</evidence>
<dbReference type="InterPro" id="IPR003347">
    <property type="entry name" value="JmjC_dom"/>
</dbReference>
<dbReference type="PANTHER" id="PTHR10694">
    <property type="entry name" value="LYSINE-SPECIFIC DEMETHYLASE"/>
    <property type="match status" value="1"/>
</dbReference>
<dbReference type="PROSITE" id="PS50016">
    <property type="entry name" value="ZF_PHD_2"/>
    <property type="match status" value="1"/>
</dbReference>
<evidence type="ECO:0000259" key="9">
    <source>
        <dbReference type="PROSITE" id="PS50016"/>
    </source>
</evidence>
<dbReference type="GO" id="GO:0008270">
    <property type="term" value="F:zinc ion binding"/>
    <property type="evidence" value="ECO:0007669"/>
    <property type="project" value="UniProtKB-KW"/>
</dbReference>
<dbReference type="PROSITE" id="PS51183">
    <property type="entry name" value="JMJN"/>
    <property type="match status" value="1"/>
</dbReference>
<keyword evidence="2" id="KW-0479">Metal-binding</keyword>
<dbReference type="InParanoid" id="A3LST7"/>
<feature type="domain" description="JmjN" evidence="11">
    <location>
        <begin position="10"/>
        <end position="53"/>
    </location>
</feature>
<dbReference type="GO" id="GO:0005634">
    <property type="term" value="C:nucleus"/>
    <property type="evidence" value="ECO:0007669"/>
    <property type="project" value="UniProtKB-SubCell"/>
</dbReference>
<proteinExistence type="predicted"/>
<dbReference type="SMART" id="SM01014">
    <property type="entry name" value="ARID"/>
    <property type="match status" value="1"/>
</dbReference>
<dbReference type="Pfam" id="PF01388">
    <property type="entry name" value="ARID"/>
    <property type="match status" value="1"/>
</dbReference>
<evidence type="ECO:0000256" key="3">
    <source>
        <dbReference type="ARBA" id="ARBA00022771"/>
    </source>
</evidence>
<evidence type="ECO:0000256" key="1">
    <source>
        <dbReference type="ARBA" id="ARBA00004123"/>
    </source>
</evidence>
<dbReference type="Pfam" id="PF02375">
    <property type="entry name" value="JmjN"/>
    <property type="match status" value="1"/>
</dbReference>
<dbReference type="InterPro" id="IPR011011">
    <property type="entry name" value="Znf_FYVE_PHD"/>
</dbReference>
<dbReference type="Proteomes" id="UP000002258">
    <property type="component" value="Chromosome 4"/>
</dbReference>
<evidence type="ECO:0000256" key="6">
    <source>
        <dbReference type="ARBA" id="ARBA00023242"/>
    </source>
</evidence>
<dbReference type="CDD" id="cd16100">
    <property type="entry name" value="ARID"/>
    <property type="match status" value="1"/>
</dbReference>
<keyword evidence="3 7" id="KW-0863">Zinc-finger</keyword>
<dbReference type="InterPro" id="IPR036431">
    <property type="entry name" value="ARID_dom_sf"/>
</dbReference>
<dbReference type="SMART" id="SM00558">
    <property type="entry name" value="JmjC"/>
    <property type="match status" value="1"/>
</dbReference>
<dbReference type="RefSeq" id="XP_001383979.2">
    <property type="nucleotide sequence ID" value="XM_001383942.1"/>
</dbReference>
<dbReference type="GO" id="GO:0006355">
    <property type="term" value="P:regulation of DNA-templated transcription"/>
    <property type="evidence" value="ECO:0007669"/>
    <property type="project" value="TreeGrafter"/>
</dbReference>
<feature type="domain" description="PHD-type" evidence="9">
    <location>
        <begin position="188"/>
        <end position="238"/>
    </location>
</feature>
<dbReference type="PROSITE" id="PS01359">
    <property type="entry name" value="ZF_PHD_1"/>
    <property type="match status" value="1"/>
</dbReference>
<feature type="domain" description="ARID" evidence="10">
    <location>
        <begin position="76"/>
        <end position="171"/>
    </location>
</feature>
<dbReference type="STRING" id="322104.A3LST7"/>
<organism evidence="13 14">
    <name type="scientific">Scheffersomyces stipitis (strain ATCC 58785 / CBS 6054 / NBRC 10063 / NRRL Y-11545)</name>
    <name type="common">Yeast</name>
    <name type="synonym">Pichia stipitis</name>
    <dbReference type="NCBI Taxonomy" id="322104"/>
    <lineage>
        <taxon>Eukaryota</taxon>
        <taxon>Fungi</taxon>
        <taxon>Dikarya</taxon>
        <taxon>Ascomycota</taxon>
        <taxon>Saccharomycotina</taxon>
        <taxon>Pichiomycetes</taxon>
        <taxon>Debaryomycetaceae</taxon>
        <taxon>Scheffersomyces</taxon>
    </lineage>
</organism>
<dbReference type="InterPro" id="IPR001606">
    <property type="entry name" value="ARID_dom"/>
</dbReference>
<name>A3LST7_PICST</name>
<dbReference type="SMART" id="SM00545">
    <property type="entry name" value="JmjN"/>
    <property type="match status" value="1"/>
</dbReference>
<evidence type="ECO:0000259" key="11">
    <source>
        <dbReference type="PROSITE" id="PS51183"/>
    </source>
</evidence>
<dbReference type="PANTHER" id="PTHR10694:SF33">
    <property type="entry name" value="LYSINE-SPECIFIC DEMETHYLASE 5"/>
    <property type="match status" value="1"/>
</dbReference>
<evidence type="ECO:0000256" key="2">
    <source>
        <dbReference type="ARBA" id="ARBA00022723"/>
    </source>
</evidence>
<dbReference type="InterPro" id="IPR019787">
    <property type="entry name" value="Znf_PHD-finger"/>
</dbReference>
<dbReference type="SUPFAM" id="SSF46774">
    <property type="entry name" value="ARID-like"/>
    <property type="match status" value="1"/>
</dbReference>
<dbReference type="InterPro" id="IPR019786">
    <property type="entry name" value="Zinc_finger_PHD-type_CS"/>
</dbReference>
<evidence type="ECO:0000313" key="14">
    <source>
        <dbReference type="Proteomes" id="UP000002258"/>
    </source>
</evidence>
<dbReference type="eggNOG" id="KOG1246">
    <property type="taxonomic scope" value="Eukaryota"/>
</dbReference>
<keyword evidence="4" id="KW-0862">Zinc</keyword>
<dbReference type="Pfam" id="PF02373">
    <property type="entry name" value="JmjC"/>
    <property type="match status" value="1"/>
</dbReference>
<dbReference type="EMBL" id="CP000498">
    <property type="protein sequence ID" value="ABN65950.2"/>
    <property type="molecule type" value="Genomic_DNA"/>
</dbReference>
<evidence type="ECO:0000256" key="4">
    <source>
        <dbReference type="ARBA" id="ARBA00022833"/>
    </source>
</evidence>
<dbReference type="Pfam" id="PF00628">
    <property type="entry name" value="PHD"/>
    <property type="match status" value="1"/>
</dbReference>
<dbReference type="GO" id="GO:0000785">
    <property type="term" value="C:chromatin"/>
    <property type="evidence" value="ECO:0007669"/>
    <property type="project" value="TreeGrafter"/>
</dbReference>
<reference evidence="13 14" key="1">
    <citation type="journal article" date="2007" name="Nat. Biotechnol.">
        <title>Genome sequence of the lignocellulose-bioconverting and xylose-fermenting yeast Pichia stipitis.</title>
        <authorList>
            <person name="Jeffries T.W."/>
            <person name="Grigoriev I.V."/>
            <person name="Grimwood J."/>
            <person name="Laplaza J.M."/>
            <person name="Aerts A."/>
            <person name="Salamov A."/>
            <person name="Schmutz J."/>
            <person name="Lindquist E."/>
            <person name="Dehal P."/>
            <person name="Shapiro H."/>
            <person name="Jin Y.S."/>
            <person name="Passoth V."/>
            <person name="Richardson P.M."/>
        </authorList>
    </citation>
    <scope>NUCLEOTIDE SEQUENCE [LARGE SCALE GENOMIC DNA]</scope>
    <source>
        <strain evidence="14">ATCC 58785 / CBS 6054 / NBRC 10063 / NRRL Y-11545</strain>
    </source>
</reference>
<dbReference type="InterPro" id="IPR001965">
    <property type="entry name" value="Znf_PHD"/>
</dbReference>
<dbReference type="SUPFAM" id="SSF57903">
    <property type="entry name" value="FYVE/PHD zinc finger"/>
    <property type="match status" value="1"/>
</dbReference>